<organism evidence="9 10">
    <name type="scientific">Moheibacter stercoris</name>
    <dbReference type="NCBI Taxonomy" id="1628251"/>
    <lineage>
        <taxon>Bacteria</taxon>
        <taxon>Pseudomonadati</taxon>
        <taxon>Bacteroidota</taxon>
        <taxon>Flavobacteriia</taxon>
        <taxon>Flavobacteriales</taxon>
        <taxon>Weeksellaceae</taxon>
        <taxon>Moheibacter</taxon>
    </lineage>
</organism>
<proteinExistence type="inferred from homology"/>
<evidence type="ECO:0000256" key="6">
    <source>
        <dbReference type="ARBA" id="ARBA00023136"/>
    </source>
</evidence>
<gene>
    <name evidence="9" type="ORF">ABID46_001109</name>
</gene>
<dbReference type="InterPro" id="IPR017475">
    <property type="entry name" value="EPS_sugar_tfrase"/>
</dbReference>
<dbReference type="Proteomes" id="UP001549146">
    <property type="component" value="Unassembled WGS sequence"/>
</dbReference>
<evidence type="ECO:0000256" key="2">
    <source>
        <dbReference type="ARBA" id="ARBA00006464"/>
    </source>
</evidence>
<comment type="subcellular location">
    <subcellularLocation>
        <location evidence="1">Membrane</location>
        <topology evidence="1">Multi-pass membrane protein</topology>
    </subcellularLocation>
</comment>
<keyword evidence="3" id="KW-0808">Transferase</keyword>
<keyword evidence="10" id="KW-1185">Reference proteome</keyword>
<dbReference type="InterPro" id="IPR003362">
    <property type="entry name" value="Bact_transf"/>
</dbReference>
<comment type="similarity">
    <text evidence="2">Belongs to the bacterial sugar transferase family.</text>
</comment>
<evidence type="ECO:0000256" key="1">
    <source>
        <dbReference type="ARBA" id="ARBA00004141"/>
    </source>
</evidence>
<sequence length="303" mass="35394">MNEKKEFGLMVTKILVSKDPKQNQQLFDLETFQDELIQQKIDIIYICLGSGLSETTINQIVEIAEKNYKIIGYIPDSSIENKQSLEINYLDSFPILYYKKLPLDHTFNQFTKRVFDIVFTVFVFVFLLSWLMPIIALLVLITQGRPIFFSQKRNGLNGEEFDCLKFRTMIPHKHNSVKPTERNDPRVTRLGRILRKTSLDELPQFINVLKGEMSIVGPRPHMVSENESYSEIIKRYSLRHYVKPGITGLAQTKGYRGAIDSDIDMEKRIRADIYYVRNWSFLLDIFIIYKTVKLMIFGDENAI</sequence>
<evidence type="ECO:0000256" key="5">
    <source>
        <dbReference type="ARBA" id="ARBA00022989"/>
    </source>
</evidence>
<feature type="transmembrane region" description="Helical" evidence="7">
    <location>
        <begin position="117"/>
        <end position="141"/>
    </location>
</feature>
<reference evidence="9 10" key="1">
    <citation type="submission" date="2024-06" db="EMBL/GenBank/DDBJ databases">
        <title>Genomic Encyclopedia of Type Strains, Phase IV (KMG-IV): sequencing the most valuable type-strain genomes for metagenomic binning, comparative biology and taxonomic classification.</title>
        <authorList>
            <person name="Goeker M."/>
        </authorList>
    </citation>
    <scope>NUCLEOTIDE SEQUENCE [LARGE SCALE GENOMIC DNA]</scope>
    <source>
        <strain evidence="9 10">DSM 29388</strain>
    </source>
</reference>
<evidence type="ECO:0000256" key="3">
    <source>
        <dbReference type="ARBA" id="ARBA00022679"/>
    </source>
</evidence>
<evidence type="ECO:0000256" key="4">
    <source>
        <dbReference type="ARBA" id="ARBA00022692"/>
    </source>
</evidence>
<keyword evidence="5 7" id="KW-1133">Transmembrane helix</keyword>
<dbReference type="NCBIfam" id="TIGR03025">
    <property type="entry name" value="EPS_sugtrans"/>
    <property type="match status" value="1"/>
</dbReference>
<keyword evidence="4 7" id="KW-0812">Transmembrane</keyword>
<evidence type="ECO:0000256" key="7">
    <source>
        <dbReference type="SAM" id="Phobius"/>
    </source>
</evidence>
<dbReference type="Pfam" id="PF02397">
    <property type="entry name" value="Bac_transf"/>
    <property type="match status" value="1"/>
</dbReference>
<keyword evidence="6 7" id="KW-0472">Membrane</keyword>
<feature type="domain" description="Bacterial sugar transferase" evidence="8">
    <location>
        <begin position="112"/>
        <end position="296"/>
    </location>
</feature>
<dbReference type="PANTHER" id="PTHR30576">
    <property type="entry name" value="COLANIC BIOSYNTHESIS UDP-GLUCOSE LIPID CARRIER TRANSFERASE"/>
    <property type="match status" value="1"/>
</dbReference>
<comment type="caution">
    <text evidence="9">The sequence shown here is derived from an EMBL/GenBank/DDBJ whole genome shotgun (WGS) entry which is preliminary data.</text>
</comment>
<dbReference type="PANTHER" id="PTHR30576:SF0">
    <property type="entry name" value="UNDECAPRENYL-PHOSPHATE N-ACETYLGALACTOSAMINYL 1-PHOSPHATE TRANSFERASE-RELATED"/>
    <property type="match status" value="1"/>
</dbReference>
<evidence type="ECO:0000313" key="9">
    <source>
        <dbReference type="EMBL" id="MET3731540.1"/>
    </source>
</evidence>
<name>A0ABV2LSK9_9FLAO</name>
<evidence type="ECO:0000259" key="8">
    <source>
        <dbReference type="Pfam" id="PF02397"/>
    </source>
</evidence>
<accession>A0ABV2LSK9</accession>
<dbReference type="EMBL" id="JBEPMO010000004">
    <property type="protein sequence ID" value="MET3731540.1"/>
    <property type="molecule type" value="Genomic_DNA"/>
</dbReference>
<evidence type="ECO:0000313" key="10">
    <source>
        <dbReference type="Proteomes" id="UP001549146"/>
    </source>
</evidence>
<protein>
    <submittedName>
        <fullName evidence="9">Exopolysaccharide biosynthesis polyprenyl glycosylphosphotransferase</fullName>
    </submittedName>
</protein>